<dbReference type="GO" id="GO:0004523">
    <property type="term" value="F:RNA-DNA hybrid ribonuclease activity"/>
    <property type="evidence" value="ECO:0007669"/>
    <property type="project" value="InterPro"/>
</dbReference>
<comment type="caution">
    <text evidence="3">The sequence shown here is derived from an EMBL/GenBank/DDBJ whole genome shotgun (WGS) entry which is preliminary data.</text>
</comment>
<dbReference type="CDD" id="cd06222">
    <property type="entry name" value="RNase_H_like"/>
    <property type="match status" value="1"/>
</dbReference>
<dbReference type="AlphaFoldDB" id="A0A9Q1K0P5"/>
<dbReference type="SUPFAM" id="SSF53098">
    <property type="entry name" value="Ribonuclease H-like"/>
    <property type="match status" value="1"/>
</dbReference>
<keyword evidence="4" id="KW-1185">Reference proteome</keyword>
<dbReference type="Pfam" id="PF13456">
    <property type="entry name" value="RVT_3"/>
    <property type="match status" value="1"/>
</dbReference>
<protein>
    <submittedName>
        <fullName evidence="3">Uncharacterized protein</fullName>
    </submittedName>
</protein>
<dbReference type="Gene3D" id="3.30.420.10">
    <property type="entry name" value="Ribonuclease H-like superfamily/Ribonuclease H"/>
    <property type="match status" value="1"/>
</dbReference>
<organism evidence="3 4">
    <name type="scientific">Carnegiea gigantea</name>
    <dbReference type="NCBI Taxonomy" id="171969"/>
    <lineage>
        <taxon>Eukaryota</taxon>
        <taxon>Viridiplantae</taxon>
        <taxon>Streptophyta</taxon>
        <taxon>Embryophyta</taxon>
        <taxon>Tracheophyta</taxon>
        <taxon>Spermatophyta</taxon>
        <taxon>Magnoliopsida</taxon>
        <taxon>eudicotyledons</taxon>
        <taxon>Gunneridae</taxon>
        <taxon>Pentapetalae</taxon>
        <taxon>Caryophyllales</taxon>
        <taxon>Cactineae</taxon>
        <taxon>Cactaceae</taxon>
        <taxon>Cactoideae</taxon>
        <taxon>Echinocereeae</taxon>
        <taxon>Carnegiea</taxon>
    </lineage>
</organism>
<dbReference type="InterPro" id="IPR026960">
    <property type="entry name" value="RVT-Znf"/>
</dbReference>
<evidence type="ECO:0000259" key="2">
    <source>
        <dbReference type="Pfam" id="PF13966"/>
    </source>
</evidence>
<evidence type="ECO:0000313" key="3">
    <source>
        <dbReference type="EMBL" id="KAJ8434316.1"/>
    </source>
</evidence>
<name>A0A9Q1K0P5_9CARY</name>
<dbReference type="InterPro" id="IPR044730">
    <property type="entry name" value="RNase_H-like_dom_plant"/>
</dbReference>
<proteinExistence type="predicted"/>
<evidence type="ECO:0000259" key="1">
    <source>
        <dbReference type="Pfam" id="PF13456"/>
    </source>
</evidence>
<dbReference type="PANTHER" id="PTHR47074:SF21">
    <property type="entry name" value="RNASE H TYPE-1 DOMAIN-CONTAINING PROTEIN"/>
    <property type="match status" value="1"/>
</dbReference>
<dbReference type="InterPro" id="IPR012337">
    <property type="entry name" value="RNaseH-like_sf"/>
</dbReference>
<dbReference type="EMBL" id="JAKOGI010000487">
    <property type="protein sequence ID" value="KAJ8434316.1"/>
    <property type="molecule type" value="Genomic_DNA"/>
</dbReference>
<sequence>MCWMHLETHWKPVTFTIWVHRAQVYLNGQEGDWTVEEILDRYCASPDWSAMFPSATVTHVDNDISDHLPILLRRRRRRRRFENMWVLDDRCADVIQDVWSQNRSSDLIINCMEKIECCMEALTTWNQEVFGHVQVEAEASLIRVADLTDRENGNIKTMPLCTSWPSDRLMWHYSHDGFFSVKTAYHFIQNQKSADLPTSSRDDQKAFWADLWSLDILPKMKMFAWRAAVRALQTNPRYDIKCNICGGFEESDKHALFDCVVAQSLWEESRFDRVLWDSGLGLVLEIFMAAKMADGEGHCMGMLELEERLAFGRQVARSNVLAKKAMELVREFYDAQVRTNVPTSPQQITWKPPCSSLFKTNFDSAQFGDWGFGLGAEIRDSSGMLLVAGKVQATGVLTEAQACLFAMDTAWEQGYSPIVIEGDSLSLVSKLKKRRCPNNELGLLISDILAFAGRFDFCSFVHVKRTENRVAYTLVWLRDGLDQVLDLVLEDICNNVSFS</sequence>
<reference evidence="3" key="1">
    <citation type="submission" date="2022-04" db="EMBL/GenBank/DDBJ databases">
        <title>Carnegiea gigantea Genome sequencing and assembly v2.</title>
        <authorList>
            <person name="Copetti D."/>
            <person name="Sanderson M.J."/>
            <person name="Burquez A."/>
            <person name="Wojciechowski M.F."/>
        </authorList>
    </citation>
    <scope>NUCLEOTIDE SEQUENCE</scope>
    <source>
        <strain evidence="3">SGP5-SGP5p</strain>
        <tissue evidence="3">Aerial part</tissue>
    </source>
</reference>
<gene>
    <name evidence="3" type="ORF">Cgig2_009941</name>
</gene>
<dbReference type="InterPro" id="IPR052929">
    <property type="entry name" value="RNase_H-like_EbsB-rel"/>
</dbReference>
<dbReference type="OrthoDB" id="988871at2759"/>
<dbReference type="InterPro" id="IPR002156">
    <property type="entry name" value="RNaseH_domain"/>
</dbReference>
<dbReference type="InterPro" id="IPR036397">
    <property type="entry name" value="RNaseH_sf"/>
</dbReference>
<dbReference type="GO" id="GO:0003676">
    <property type="term" value="F:nucleic acid binding"/>
    <property type="evidence" value="ECO:0007669"/>
    <property type="project" value="InterPro"/>
</dbReference>
<dbReference type="PANTHER" id="PTHR47074">
    <property type="entry name" value="BNAC02G40300D PROTEIN"/>
    <property type="match status" value="1"/>
</dbReference>
<dbReference type="Pfam" id="PF13966">
    <property type="entry name" value="zf-RVT"/>
    <property type="match status" value="1"/>
</dbReference>
<evidence type="ECO:0000313" key="4">
    <source>
        <dbReference type="Proteomes" id="UP001153076"/>
    </source>
</evidence>
<dbReference type="Proteomes" id="UP001153076">
    <property type="component" value="Unassembled WGS sequence"/>
</dbReference>
<feature type="domain" description="RNase H type-1" evidence="1">
    <location>
        <begin position="373"/>
        <end position="475"/>
    </location>
</feature>
<feature type="domain" description="Reverse transcriptase zinc-binding" evidence="2">
    <location>
        <begin position="179"/>
        <end position="266"/>
    </location>
</feature>
<accession>A0A9Q1K0P5</accession>